<dbReference type="InterPro" id="IPR027627">
    <property type="entry name" value="Glycosyltransferase_put"/>
</dbReference>
<protein>
    <submittedName>
        <fullName evidence="2">TIGR04348 family glycosyltransferase</fullName>
    </submittedName>
</protein>
<dbReference type="Gene3D" id="3.40.50.2000">
    <property type="entry name" value="Glycogen Phosphorylase B"/>
    <property type="match status" value="1"/>
</dbReference>
<dbReference type="Pfam" id="PF00534">
    <property type="entry name" value="Glycos_transf_1"/>
    <property type="match status" value="1"/>
</dbReference>
<organism evidence="2 3">
    <name type="scientific">Ramlibacter aquaticus</name>
    <dbReference type="NCBI Taxonomy" id="2780094"/>
    <lineage>
        <taxon>Bacteria</taxon>
        <taxon>Pseudomonadati</taxon>
        <taxon>Pseudomonadota</taxon>
        <taxon>Betaproteobacteria</taxon>
        <taxon>Burkholderiales</taxon>
        <taxon>Comamonadaceae</taxon>
        <taxon>Ramlibacter</taxon>
    </lineage>
</organism>
<dbReference type="RefSeq" id="WP_193779841.1">
    <property type="nucleotide sequence ID" value="NZ_JADDOJ010000019.1"/>
</dbReference>
<gene>
    <name evidence="2" type="ORF">IM725_06915</name>
</gene>
<evidence type="ECO:0000259" key="1">
    <source>
        <dbReference type="Pfam" id="PF00534"/>
    </source>
</evidence>
<evidence type="ECO:0000313" key="3">
    <source>
        <dbReference type="Proteomes" id="UP000715965"/>
    </source>
</evidence>
<comment type="caution">
    <text evidence="2">The sequence shown here is derived from an EMBL/GenBank/DDBJ whole genome shotgun (WGS) entry which is preliminary data.</text>
</comment>
<dbReference type="SUPFAM" id="SSF53756">
    <property type="entry name" value="UDP-Glycosyltransferase/glycogen phosphorylase"/>
    <property type="match status" value="1"/>
</dbReference>
<dbReference type="PANTHER" id="PTHR12526:SF637">
    <property type="entry name" value="GLYCOSYLTRANSFERASE EPSF-RELATED"/>
    <property type="match status" value="1"/>
</dbReference>
<dbReference type="Proteomes" id="UP000715965">
    <property type="component" value="Unassembled WGS sequence"/>
</dbReference>
<dbReference type="PANTHER" id="PTHR12526">
    <property type="entry name" value="GLYCOSYLTRANSFERASE"/>
    <property type="match status" value="1"/>
</dbReference>
<evidence type="ECO:0000313" key="2">
    <source>
        <dbReference type="EMBL" id="MBE7940298.1"/>
    </source>
</evidence>
<dbReference type="EMBL" id="JADDOJ010000019">
    <property type="protein sequence ID" value="MBE7940298.1"/>
    <property type="molecule type" value="Genomic_DNA"/>
</dbReference>
<feature type="domain" description="Glycosyl transferase family 1" evidence="1">
    <location>
        <begin position="140"/>
        <end position="279"/>
    </location>
</feature>
<accession>A0ABR9SD66</accession>
<proteinExistence type="predicted"/>
<dbReference type="CDD" id="cd03801">
    <property type="entry name" value="GT4_PimA-like"/>
    <property type="match status" value="1"/>
</dbReference>
<sequence length="326" mass="34774">MVPASVVIVSPAASDANNGNARTAQRWAQLLGRAHRVTVVRQWPAPGSENAQVMLALHARRSAEAIAAWHARHGERGLAVVLTGTDLYRDIATDASARASLTFASRLVVLQERGADALPAALRPRARVIFQSTPALPPARKPQDALLAVVVGHLRPEKSPETVFQAARLLAARGDIRIEHLGAADSDAWQDAIRAAQAQAPGYRWLGPRPHEETRERIRQAHLLVHPSAMEGGAHVVMEAVRSGTPVLASRVPGNVGMLGEDYAGYFPPGDAPALAALLAACRDTQGQAGGRLATLSAQCEARAPLFDPETERQGLMRLVDELSTP</sequence>
<keyword evidence="3" id="KW-1185">Reference proteome</keyword>
<dbReference type="NCBIfam" id="TIGR04348">
    <property type="entry name" value="selenoneine biosynthesis selenosugar synthase SenB"/>
    <property type="match status" value="1"/>
</dbReference>
<reference evidence="2 3" key="1">
    <citation type="submission" date="2020-10" db="EMBL/GenBank/DDBJ databases">
        <title>Draft genome of Ramlibacter aquaticus LMG 30558.</title>
        <authorList>
            <person name="Props R."/>
        </authorList>
    </citation>
    <scope>NUCLEOTIDE SEQUENCE [LARGE SCALE GENOMIC DNA]</scope>
    <source>
        <strain evidence="2 3">LMG 30558</strain>
    </source>
</reference>
<dbReference type="InterPro" id="IPR001296">
    <property type="entry name" value="Glyco_trans_1"/>
</dbReference>
<name>A0ABR9SD66_9BURK</name>